<reference evidence="4" key="1">
    <citation type="submission" date="2012-02" db="EMBL/GenBank/DDBJ databases">
        <title>Whole genome shotgun sequence of Gordonia otitidis NBRC 100426.</title>
        <authorList>
            <person name="Yoshida I."/>
            <person name="Hosoyama A."/>
            <person name="Tsuchikane K."/>
            <person name="Katsumata H."/>
            <person name="Yamazaki S."/>
            <person name="Fujita N."/>
        </authorList>
    </citation>
    <scope>NUCLEOTIDE SEQUENCE [LARGE SCALE GENOMIC DNA]</scope>
    <source>
        <strain evidence="4">NBRC 100426</strain>
    </source>
</reference>
<sequence>MSTTESDTVESRTGESRKGESTPIESQPVESRSVARAHARDTHKGKVFTPAAGPKSVVSGVIIGLLLLALVAVAIHDLLIKAGWVSDTLWLQSAADWLDGATWKDWMWAAAVGFIVVGLLLVWTALAPRRRTHISLGDYEVLWTRRGDVARRFSTAALSVSGVEHATTVVGRRRAKVLVTTNSGVDEAELRDVLDSVATSLEKSVRVKLKVVTRHRKGGSR</sequence>
<comment type="caution">
    <text evidence="4">The sequence shown here is derived from an EMBL/GenBank/DDBJ whole genome shotgun (WGS) entry which is preliminary data.</text>
</comment>
<feature type="domain" description="DUF6286" evidence="3">
    <location>
        <begin position="116"/>
        <end position="201"/>
    </location>
</feature>
<organism evidence="4 5">
    <name type="scientific">Gordonia otitidis (strain DSM 44809 / CCUG 52243 / JCM 12355 / NBRC 100426 / IFM 10032)</name>
    <dbReference type="NCBI Taxonomy" id="1108044"/>
    <lineage>
        <taxon>Bacteria</taxon>
        <taxon>Bacillati</taxon>
        <taxon>Actinomycetota</taxon>
        <taxon>Actinomycetes</taxon>
        <taxon>Mycobacteriales</taxon>
        <taxon>Gordoniaceae</taxon>
        <taxon>Gordonia</taxon>
    </lineage>
</organism>
<feature type="compositionally biased region" description="Basic and acidic residues" evidence="1">
    <location>
        <begin position="9"/>
        <end position="20"/>
    </location>
</feature>
<dbReference type="OrthoDB" id="5197468at2"/>
<feature type="transmembrane region" description="Helical" evidence="2">
    <location>
        <begin position="56"/>
        <end position="75"/>
    </location>
</feature>
<dbReference type="EMBL" id="BAFB01000114">
    <property type="protein sequence ID" value="GAB34597.1"/>
    <property type="molecule type" value="Genomic_DNA"/>
</dbReference>
<keyword evidence="2" id="KW-1133">Transmembrane helix</keyword>
<dbReference type="AlphaFoldDB" id="H5TM89"/>
<gene>
    <name evidence="4" type="ORF">GOOTI_114_00260</name>
</gene>
<dbReference type="STRING" id="1108044.GOOTI_114_00260"/>
<evidence type="ECO:0000259" key="3">
    <source>
        <dbReference type="Pfam" id="PF19803"/>
    </source>
</evidence>
<dbReference type="RefSeq" id="WP_007238832.1">
    <property type="nucleotide sequence ID" value="NZ_BAFB01000114.1"/>
</dbReference>
<dbReference type="Pfam" id="PF19803">
    <property type="entry name" value="DUF6286"/>
    <property type="match status" value="1"/>
</dbReference>
<feature type="region of interest" description="Disordered" evidence="1">
    <location>
        <begin position="1"/>
        <end position="36"/>
    </location>
</feature>
<evidence type="ECO:0000313" key="5">
    <source>
        <dbReference type="Proteomes" id="UP000005038"/>
    </source>
</evidence>
<dbReference type="Proteomes" id="UP000005038">
    <property type="component" value="Unassembled WGS sequence"/>
</dbReference>
<keyword evidence="2" id="KW-0812">Transmembrane</keyword>
<keyword evidence="5" id="KW-1185">Reference proteome</keyword>
<accession>H5TM89</accession>
<evidence type="ECO:0000256" key="2">
    <source>
        <dbReference type="SAM" id="Phobius"/>
    </source>
</evidence>
<name>H5TM89_GORO1</name>
<evidence type="ECO:0000256" key="1">
    <source>
        <dbReference type="SAM" id="MobiDB-lite"/>
    </source>
</evidence>
<proteinExistence type="predicted"/>
<evidence type="ECO:0000313" key="4">
    <source>
        <dbReference type="EMBL" id="GAB34597.1"/>
    </source>
</evidence>
<keyword evidence="2" id="KW-0472">Membrane</keyword>
<feature type="transmembrane region" description="Helical" evidence="2">
    <location>
        <begin position="106"/>
        <end position="126"/>
    </location>
</feature>
<dbReference type="InterPro" id="IPR046253">
    <property type="entry name" value="DUF6286"/>
</dbReference>
<protein>
    <recommendedName>
        <fullName evidence="3">DUF6286 domain-containing protein</fullName>
    </recommendedName>
</protein>